<evidence type="ECO:0000256" key="1">
    <source>
        <dbReference type="SAM" id="MobiDB-lite"/>
    </source>
</evidence>
<evidence type="ECO:0000313" key="2">
    <source>
        <dbReference type="EMBL" id="KAK1904448.1"/>
    </source>
</evidence>
<dbReference type="EMBL" id="JASDAP010000004">
    <property type="protein sequence ID" value="KAK1904448.1"/>
    <property type="molecule type" value="Genomic_DNA"/>
</dbReference>
<sequence length="87" mass="10008">DGLSNLQRTTGHLLRYLSGSAAWKEPRERARKKRKSVTIRPSVSSRELRQRSPAASVRRGPAPPERQHRNNVVTWRQIHIKACLDCQ</sequence>
<proteinExistence type="predicted"/>
<protein>
    <submittedName>
        <fullName evidence="2">WW domain containing transcription regulator protein 1</fullName>
    </submittedName>
</protein>
<keyword evidence="3" id="KW-1185">Reference proteome</keyword>
<name>A0AAD9CNP1_DISEL</name>
<reference evidence="2" key="1">
    <citation type="submission" date="2023-04" db="EMBL/GenBank/DDBJ databases">
        <title>Chromosome-level genome of Chaenocephalus aceratus.</title>
        <authorList>
            <person name="Park H."/>
        </authorList>
    </citation>
    <scope>NUCLEOTIDE SEQUENCE</scope>
    <source>
        <strain evidence="2">DE</strain>
        <tissue evidence="2">Muscle</tissue>
    </source>
</reference>
<dbReference type="Proteomes" id="UP001228049">
    <property type="component" value="Unassembled WGS sequence"/>
</dbReference>
<organism evidence="2 3">
    <name type="scientific">Dissostichus eleginoides</name>
    <name type="common">Patagonian toothfish</name>
    <name type="synonym">Dissostichus amissus</name>
    <dbReference type="NCBI Taxonomy" id="100907"/>
    <lineage>
        <taxon>Eukaryota</taxon>
        <taxon>Metazoa</taxon>
        <taxon>Chordata</taxon>
        <taxon>Craniata</taxon>
        <taxon>Vertebrata</taxon>
        <taxon>Euteleostomi</taxon>
        <taxon>Actinopterygii</taxon>
        <taxon>Neopterygii</taxon>
        <taxon>Teleostei</taxon>
        <taxon>Neoteleostei</taxon>
        <taxon>Acanthomorphata</taxon>
        <taxon>Eupercaria</taxon>
        <taxon>Perciformes</taxon>
        <taxon>Notothenioidei</taxon>
        <taxon>Nototheniidae</taxon>
        <taxon>Dissostichus</taxon>
    </lineage>
</organism>
<comment type="caution">
    <text evidence="2">The sequence shown here is derived from an EMBL/GenBank/DDBJ whole genome shotgun (WGS) entry which is preliminary data.</text>
</comment>
<accession>A0AAD9CNP1</accession>
<gene>
    <name evidence="2" type="ORF">KUDE01_011630</name>
</gene>
<feature type="non-terminal residue" evidence="2">
    <location>
        <position position="87"/>
    </location>
</feature>
<evidence type="ECO:0000313" key="3">
    <source>
        <dbReference type="Proteomes" id="UP001228049"/>
    </source>
</evidence>
<feature type="region of interest" description="Disordered" evidence="1">
    <location>
        <begin position="22"/>
        <end position="71"/>
    </location>
</feature>
<dbReference type="AlphaFoldDB" id="A0AAD9CNP1"/>
<feature type="non-terminal residue" evidence="2">
    <location>
        <position position="1"/>
    </location>
</feature>